<feature type="chain" id="PRO_5028926976" description="Secreted protein" evidence="2">
    <location>
        <begin position="23"/>
        <end position="428"/>
    </location>
</feature>
<feature type="region of interest" description="Disordered" evidence="1">
    <location>
        <begin position="231"/>
        <end position="252"/>
    </location>
</feature>
<evidence type="ECO:0000256" key="1">
    <source>
        <dbReference type="SAM" id="MobiDB-lite"/>
    </source>
</evidence>
<evidence type="ECO:0008006" key="5">
    <source>
        <dbReference type="Google" id="ProtNLM"/>
    </source>
</evidence>
<evidence type="ECO:0000313" key="3">
    <source>
        <dbReference type="EMBL" id="QMV84787.1"/>
    </source>
</evidence>
<name>A0A7G5FDU6_9CORY</name>
<accession>A0A7G5FDU6</accession>
<dbReference type="AlphaFoldDB" id="A0A7G5FDU6"/>
<reference evidence="3 4" key="1">
    <citation type="submission" date="2020-07" db="EMBL/GenBank/DDBJ databases">
        <title>non toxigenic Corynebacterium sp. nov from a clinical source.</title>
        <authorList>
            <person name="Bernier A.-M."/>
            <person name="Bernard K."/>
        </authorList>
    </citation>
    <scope>NUCLEOTIDE SEQUENCE [LARGE SCALE GENOMIC DNA]</scope>
    <source>
        <strain evidence="4">NML 93-0612</strain>
    </source>
</reference>
<dbReference type="EMBL" id="CP059833">
    <property type="protein sequence ID" value="QMV84787.1"/>
    <property type="molecule type" value="Genomic_DNA"/>
</dbReference>
<feature type="signal peptide" evidence="2">
    <location>
        <begin position="1"/>
        <end position="22"/>
    </location>
</feature>
<keyword evidence="4" id="KW-1185">Reference proteome</keyword>
<dbReference type="RefSeq" id="WP_182385594.1">
    <property type="nucleotide sequence ID" value="NZ_CP059833.1"/>
</dbReference>
<keyword evidence="2" id="KW-0732">Signal</keyword>
<evidence type="ECO:0000256" key="2">
    <source>
        <dbReference type="SAM" id="SignalP"/>
    </source>
</evidence>
<gene>
    <name evidence="3" type="ORF">HW450_10655</name>
</gene>
<proteinExistence type="predicted"/>
<evidence type="ECO:0000313" key="4">
    <source>
        <dbReference type="Proteomes" id="UP000515570"/>
    </source>
</evidence>
<dbReference type="Proteomes" id="UP000515570">
    <property type="component" value="Chromosome"/>
</dbReference>
<feature type="region of interest" description="Disordered" evidence="1">
    <location>
        <begin position="401"/>
        <end position="428"/>
    </location>
</feature>
<sequence>MRLSALAAGLLAIGLTVSPAHAATTVDTYPETPKLNPQLPLIHTLHGSDSIKPNIQNPHPVCNAWEDYRTVAYKVTDSFTPAGTVSTTNHTQDDINLEQSLSKTQAIKLNVQGDQTSSVNANAGYSQKGASFGIAASFAQKIGLSASYELSWQVGQKIGPYKVPAGSTGEATYGFRTVTFSGTQQYCKLDGTWSNPTPWVAITPVKNEVQVRTYDTLAGAHPDITPSDLADEHATAPVDPETNETVDAADPTPEEITDLTGVVPVDEEINTNLDLQPHFTVSSAKAPGYAGVVAVKAKNVGDKRYFNENGVTTFRVDIYTAEGPEEVDRVITGYGKNGAHIRDLGFDRAKSVRSFEITLSNPVEKGDDQIIATLHFGDGLTKLGRLKNNIVITQTARVEGDNSVNNDANVDSREHTTDDFGETNAGLF</sequence>
<organism evidence="3 4">
    <name type="scientific">Corynebacterium hindlerae</name>
    <dbReference type="NCBI Taxonomy" id="699041"/>
    <lineage>
        <taxon>Bacteria</taxon>
        <taxon>Bacillati</taxon>
        <taxon>Actinomycetota</taxon>
        <taxon>Actinomycetes</taxon>
        <taxon>Mycobacteriales</taxon>
        <taxon>Corynebacteriaceae</taxon>
        <taxon>Corynebacterium</taxon>
    </lineage>
</organism>
<protein>
    <recommendedName>
        <fullName evidence="5">Secreted protein</fullName>
    </recommendedName>
</protein>